<dbReference type="GO" id="GO:0006508">
    <property type="term" value="P:proteolysis"/>
    <property type="evidence" value="ECO:0007669"/>
    <property type="project" value="UniProtKB-KW"/>
</dbReference>
<evidence type="ECO:0000259" key="2">
    <source>
        <dbReference type="PROSITE" id="PS51903"/>
    </source>
</evidence>
<dbReference type="PROSITE" id="PS51903">
    <property type="entry name" value="CLP_R"/>
    <property type="match status" value="1"/>
</dbReference>
<sequence length="178" mass="18413">MFERFTDEARQAVVRAQEQARALRAEKIEPVHLLLALAVDQGRGGHVLRAAGADHASIRSALARSGGALDADALAAVGIDLDQVRAAAEAAFGPGALDRRAGSPAGHIAFADGSKRALEESLRHVLRQRVPRRARAIDSGAVLAGLLAVADPVVDRVLQQLGTGAGALRDQLGDASAA</sequence>
<dbReference type="Gene3D" id="1.10.1780.10">
    <property type="entry name" value="Clp, N-terminal domain"/>
    <property type="match status" value="2"/>
</dbReference>
<organism evidence="3 4">
    <name type="scientific">Modestobacter versicolor</name>
    <dbReference type="NCBI Taxonomy" id="429133"/>
    <lineage>
        <taxon>Bacteria</taxon>
        <taxon>Bacillati</taxon>
        <taxon>Actinomycetota</taxon>
        <taxon>Actinomycetes</taxon>
        <taxon>Geodermatophilales</taxon>
        <taxon>Geodermatophilaceae</taxon>
        <taxon>Modestobacter</taxon>
    </lineage>
</organism>
<protein>
    <submittedName>
        <fullName evidence="3">ATP-dependent Clp protease ATP-binding subunit ClpA</fullName>
    </submittedName>
</protein>
<gene>
    <name evidence="3" type="ORF">FHX36_001673</name>
</gene>
<evidence type="ECO:0000313" key="4">
    <source>
        <dbReference type="Proteomes" id="UP000580718"/>
    </source>
</evidence>
<keyword evidence="3" id="KW-0645">Protease</keyword>
<comment type="caution">
    <text evidence="3">The sequence shown here is derived from an EMBL/GenBank/DDBJ whole genome shotgun (WGS) entry which is preliminary data.</text>
</comment>
<dbReference type="GO" id="GO:0008233">
    <property type="term" value="F:peptidase activity"/>
    <property type="evidence" value="ECO:0007669"/>
    <property type="project" value="UniProtKB-KW"/>
</dbReference>
<dbReference type="EMBL" id="JACIBU010000001">
    <property type="protein sequence ID" value="MBB3675938.1"/>
    <property type="molecule type" value="Genomic_DNA"/>
</dbReference>
<keyword evidence="1" id="KW-0677">Repeat</keyword>
<name>A0A839XY73_9ACTN</name>
<keyword evidence="3" id="KW-0547">Nucleotide-binding</keyword>
<keyword evidence="3" id="KW-0067">ATP-binding</keyword>
<dbReference type="RefSeq" id="WP_183513667.1">
    <property type="nucleotide sequence ID" value="NZ_JACIBU010000001.1"/>
</dbReference>
<dbReference type="AlphaFoldDB" id="A0A839XY73"/>
<dbReference type="InterPro" id="IPR004176">
    <property type="entry name" value="Clp_R_N"/>
</dbReference>
<evidence type="ECO:0000256" key="1">
    <source>
        <dbReference type="PROSITE-ProRule" id="PRU01251"/>
    </source>
</evidence>
<reference evidence="3 4" key="1">
    <citation type="submission" date="2020-08" db="EMBL/GenBank/DDBJ databases">
        <title>Sequencing the genomes of 1000 actinobacteria strains.</title>
        <authorList>
            <person name="Klenk H.-P."/>
        </authorList>
    </citation>
    <scope>NUCLEOTIDE SEQUENCE [LARGE SCALE GENOMIC DNA]</scope>
    <source>
        <strain evidence="3 4">DSM 16678</strain>
    </source>
</reference>
<dbReference type="SUPFAM" id="SSF81923">
    <property type="entry name" value="Double Clp-N motif"/>
    <property type="match status" value="1"/>
</dbReference>
<evidence type="ECO:0000313" key="3">
    <source>
        <dbReference type="EMBL" id="MBB3675938.1"/>
    </source>
</evidence>
<keyword evidence="3" id="KW-0378">Hydrolase</keyword>
<dbReference type="InterPro" id="IPR036628">
    <property type="entry name" value="Clp_N_dom_sf"/>
</dbReference>
<proteinExistence type="predicted"/>
<dbReference type="GO" id="GO:0005524">
    <property type="term" value="F:ATP binding"/>
    <property type="evidence" value="ECO:0007669"/>
    <property type="project" value="UniProtKB-KW"/>
</dbReference>
<accession>A0A839XY73</accession>
<dbReference type="Pfam" id="PF02861">
    <property type="entry name" value="Clp_N"/>
    <property type="match status" value="1"/>
</dbReference>
<feature type="domain" description="Clp R" evidence="2">
    <location>
        <begin position="2"/>
        <end position="178"/>
    </location>
</feature>
<dbReference type="Proteomes" id="UP000580718">
    <property type="component" value="Unassembled WGS sequence"/>
</dbReference>